<feature type="domain" description="PDZ" evidence="2">
    <location>
        <begin position="156"/>
        <end position="227"/>
    </location>
</feature>
<evidence type="ECO:0000256" key="1">
    <source>
        <dbReference type="SAM" id="MobiDB-lite"/>
    </source>
</evidence>
<dbReference type="Proteomes" id="UP001152747">
    <property type="component" value="Unassembled WGS sequence"/>
</dbReference>
<sequence length="307" mass="33909">MTKQSSSEETKNDSKLVDDPDSVLNDKTLKLKMPAEFNETFSVKKPIGVRVHKGDCRITHVLAESSLNGKVFVGDNILAVDDKIMTNGDDLQKILQSNSERAKLSIRHNMWSWCVHLRTTVQKINIDKDVEKCTSNPVINYLVLIRMKKTADVAMSNFGLMVQYDNRDRLEVASVAPHSLSAVHLRPGDVVRECNGQRICSKSMLRYLMNSAILKTGQFTLLIEAPISDSGMDQVEISDDVVQIADKQIAVIKSRKTPAIGKGALAATKKGSTKSLVRAEIAKTKATIHPIVSDLDPTKLKPCKNAN</sequence>
<dbReference type="PANTHER" id="PTHR31327:SF3">
    <property type="entry name" value="PDZ DOMAIN-CONTAINING PROTEIN"/>
    <property type="match status" value="1"/>
</dbReference>
<dbReference type="AlphaFoldDB" id="A0A9P1IRJ7"/>
<evidence type="ECO:0000259" key="2">
    <source>
        <dbReference type="SMART" id="SM00228"/>
    </source>
</evidence>
<gene>
    <name evidence="3" type="ORF">CAMP_LOCUS10700</name>
</gene>
<proteinExistence type="predicted"/>
<dbReference type="InterPro" id="IPR036034">
    <property type="entry name" value="PDZ_sf"/>
</dbReference>
<evidence type="ECO:0000313" key="4">
    <source>
        <dbReference type="Proteomes" id="UP001152747"/>
    </source>
</evidence>
<feature type="compositionally biased region" description="Basic and acidic residues" evidence="1">
    <location>
        <begin position="1"/>
        <end position="18"/>
    </location>
</feature>
<accession>A0A9P1IRJ7</accession>
<dbReference type="PANTHER" id="PTHR31327">
    <property type="entry name" value="SPERM MEIOSIS PDZ DOMAIN CONTAINING PROTEINS-RELATED"/>
    <property type="match status" value="1"/>
</dbReference>
<feature type="region of interest" description="Disordered" evidence="1">
    <location>
        <begin position="1"/>
        <end position="21"/>
    </location>
</feature>
<dbReference type="InterPro" id="IPR040264">
    <property type="entry name" value="T15H9.4-like"/>
</dbReference>
<keyword evidence="4" id="KW-1185">Reference proteome</keyword>
<protein>
    <recommendedName>
        <fullName evidence="2">PDZ domain-containing protein</fullName>
    </recommendedName>
</protein>
<organism evidence="3 4">
    <name type="scientific">Caenorhabditis angaria</name>
    <dbReference type="NCBI Taxonomy" id="860376"/>
    <lineage>
        <taxon>Eukaryota</taxon>
        <taxon>Metazoa</taxon>
        <taxon>Ecdysozoa</taxon>
        <taxon>Nematoda</taxon>
        <taxon>Chromadorea</taxon>
        <taxon>Rhabditida</taxon>
        <taxon>Rhabditina</taxon>
        <taxon>Rhabditomorpha</taxon>
        <taxon>Rhabditoidea</taxon>
        <taxon>Rhabditidae</taxon>
        <taxon>Peloderinae</taxon>
        <taxon>Caenorhabditis</taxon>
    </lineage>
</organism>
<reference evidence="3" key="1">
    <citation type="submission" date="2022-11" db="EMBL/GenBank/DDBJ databases">
        <authorList>
            <person name="Kikuchi T."/>
        </authorList>
    </citation>
    <scope>NUCLEOTIDE SEQUENCE</scope>
    <source>
        <strain evidence="3">PS1010</strain>
    </source>
</reference>
<dbReference type="OrthoDB" id="4217619at2759"/>
<dbReference type="SMART" id="SM00228">
    <property type="entry name" value="PDZ"/>
    <property type="match status" value="2"/>
</dbReference>
<name>A0A9P1IRJ7_9PELO</name>
<dbReference type="EMBL" id="CANHGI010000004">
    <property type="protein sequence ID" value="CAI5448063.1"/>
    <property type="molecule type" value="Genomic_DNA"/>
</dbReference>
<dbReference type="InterPro" id="IPR001478">
    <property type="entry name" value="PDZ"/>
</dbReference>
<evidence type="ECO:0000313" key="3">
    <source>
        <dbReference type="EMBL" id="CAI5448063.1"/>
    </source>
</evidence>
<dbReference type="SUPFAM" id="SSF50156">
    <property type="entry name" value="PDZ domain-like"/>
    <property type="match status" value="2"/>
</dbReference>
<comment type="caution">
    <text evidence="3">The sequence shown here is derived from an EMBL/GenBank/DDBJ whole genome shotgun (WGS) entry which is preliminary data.</text>
</comment>
<feature type="domain" description="PDZ" evidence="2">
    <location>
        <begin position="45"/>
        <end position="110"/>
    </location>
</feature>